<accession>A0A9X3LMW5</accession>
<dbReference type="EMBL" id="JAKMUT010000006">
    <property type="protein sequence ID" value="MCZ9290020.1"/>
    <property type="molecule type" value="Genomic_DNA"/>
</dbReference>
<feature type="domain" description="Mur ligase C-terminal" evidence="16">
    <location>
        <begin position="352"/>
        <end position="483"/>
    </location>
</feature>
<evidence type="ECO:0000256" key="4">
    <source>
        <dbReference type="ARBA" id="ARBA00022490"/>
    </source>
</evidence>
<dbReference type="Pfam" id="PF01225">
    <property type="entry name" value="Mur_ligase"/>
    <property type="match status" value="1"/>
</dbReference>
<dbReference type="GO" id="GO:0071555">
    <property type="term" value="P:cell wall organization"/>
    <property type="evidence" value="ECO:0007669"/>
    <property type="project" value="UniProtKB-KW"/>
</dbReference>
<comment type="function">
    <text evidence="14">Cell wall formation.</text>
</comment>
<feature type="binding site" evidence="14">
    <location>
        <begin position="122"/>
        <end position="128"/>
    </location>
    <ligand>
        <name>ATP</name>
        <dbReference type="ChEBI" id="CHEBI:30616"/>
    </ligand>
</feature>
<dbReference type="InterPro" id="IPR000713">
    <property type="entry name" value="Mur_ligase_N"/>
</dbReference>
<sequence>MSEQPQTTDLSRVHMVGIGGAGMSGIARILLDRGYQVSGSDMKESRSIMALRAAGAQIQVGHAAENLRLLGEMPTVVVTSFAAIPQDNPELVGAREAGIPVLRRSDILALLLQDRRAFLLAGTHGKTSTTSMAVAALQAAGQDPSFAIGGQLNRAGTNAHNGTGEIFVAEADESDGSFLSYSPEIAVVTNIEPDHLDYFKTEAAYREVFEKFAHRIVPGGFLVACLDDPGSAALAEKLIAGAEAGEPLPFSVVGYGTAEACDAHSSVPPAAIIESTEVTAEGTVSALRLTEAVNGAAQQGAGKGAGTYSLRVAIPGIHMVLNATAAVLGSALLGADVEKVIAGIGGFDGVRRRFEYHGTRRDVEVYDDYAHHPTEVAAVLSAARQRVEARGGRIVAVFQPHLYSRTINFADEFAEALSLADQVVLLDIFGAREEPVEGVDSRIIGDKIDASTECVFEPDFSRVAGVVAGLVQRGDMVLTIGAGTVTMLADEILLELDRGDRG</sequence>
<dbReference type="Pfam" id="PF02875">
    <property type="entry name" value="Mur_ligase_C"/>
    <property type="match status" value="1"/>
</dbReference>
<dbReference type="Proteomes" id="UP001146469">
    <property type="component" value="Unassembled WGS sequence"/>
</dbReference>
<dbReference type="EC" id="6.3.2.8" evidence="3 14"/>
<dbReference type="InterPro" id="IPR013221">
    <property type="entry name" value="Mur_ligase_cen"/>
</dbReference>
<evidence type="ECO:0000256" key="10">
    <source>
        <dbReference type="ARBA" id="ARBA00022984"/>
    </source>
</evidence>
<keyword evidence="8 14" id="KW-0067">ATP-binding</keyword>
<keyword evidence="7 14" id="KW-0547">Nucleotide-binding</keyword>
<dbReference type="InterPro" id="IPR005758">
    <property type="entry name" value="UDP-N-AcMur_Ala_ligase_MurC"/>
</dbReference>
<keyword evidence="6 14" id="KW-0132">Cell division</keyword>
<dbReference type="Pfam" id="PF08245">
    <property type="entry name" value="Mur_ligase_M"/>
    <property type="match status" value="1"/>
</dbReference>
<evidence type="ECO:0000259" key="17">
    <source>
        <dbReference type="Pfam" id="PF08245"/>
    </source>
</evidence>
<dbReference type="HAMAP" id="MF_00046">
    <property type="entry name" value="MurC"/>
    <property type="match status" value="1"/>
</dbReference>
<evidence type="ECO:0000256" key="13">
    <source>
        <dbReference type="ARBA" id="ARBA00047833"/>
    </source>
</evidence>
<feature type="domain" description="Mur ligase N-terminal catalytic" evidence="15">
    <location>
        <begin position="13"/>
        <end position="115"/>
    </location>
</feature>
<dbReference type="AlphaFoldDB" id="A0A9X3LMW5"/>
<evidence type="ECO:0000256" key="12">
    <source>
        <dbReference type="ARBA" id="ARBA00023316"/>
    </source>
</evidence>
<comment type="similarity">
    <text evidence="14">Belongs to the MurCDEF family.</text>
</comment>
<dbReference type="InterPro" id="IPR004101">
    <property type="entry name" value="Mur_ligase_C"/>
</dbReference>
<dbReference type="InterPro" id="IPR036565">
    <property type="entry name" value="Mur-like_cat_sf"/>
</dbReference>
<keyword evidence="4 14" id="KW-0963">Cytoplasm</keyword>
<dbReference type="GO" id="GO:0008360">
    <property type="term" value="P:regulation of cell shape"/>
    <property type="evidence" value="ECO:0007669"/>
    <property type="project" value="UniProtKB-KW"/>
</dbReference>
<gene>
    <name evidence="14 18" type="primary">murC</name>
    <name evidence="18" type="ORF">L8V00_07365</name>
</gene>
<keyword evidence="9 14" id="KW-0133">Cell shape</keyword>
<dbReference type="GO" id="GO:0005737">
    <property type="term" value="C:cytoplasm"/>
    <property type="evidence" value="ECO:0007669"/>
    <property type="project" value="UniProtKB-SubCell"/>
</dbReference>
<keyword evidence="10 14" id="KW-0573">Peptidoglycan synthesis</keyword>
<keyword evidence="11 14" id="KW-0131">Cell cycle</keyword>
<dbReference type="SUPFAM" id="SSF53244">
    <property type="entry name" value="MurD-like peptide ligases, peptide-binding domain"/>
    <property type="match status" value="1"/>
</dbReference>
<evidence type="ECO:0000259" key="15">
    <source>
        <dbReference type="Pfam" id="PF01225"/>
    </source>
</evidence>
<keyword evidence="12 14" id="KW-0961">Cell wall biogenesis/degradation</keyword>
<evidence type="ECO:0000256" key="8">
    <source>
        <dbReference type="ARBA" id="ARBA00022840"/>
    </source>
</evidence>
<dbReference type="Gene3D" id="3.40.50.720">
    <property type="entry name" value="NAD(P)-binding Rossmann-like Domain"/>
    <property type="match status" value="1"/>
</dbReference>
<dbReference type="PANTHER" id="PTHR43445">
    <property type="entry name" value="UDP-N-ACETYLMURAMATE--L-ALANINE LIGASE-RELATED"/>
    <property type="match status" value="1"/>
</dbReference>
<evidence type="ECO:0000256" key="7">
    <source>
        <dbReference type="ARBA" id="ARBA00022741"/>
    </source>
</evidence>
<comment type="caution">
    <text evidence="18">The sequence shown here is derived from an EMBL/GenBank/DDBJ whole genome shotgun (WGS) entry which is preliminary data.</text>
</comment>
<comment type="subcellular location">
    <subcellularLocation>
        <location evidence="1 14">Cytoplasm</location>
    </subcellularLocation>
</comment>
<dbReference type="SUPFAM" id="SSF51984">
    <property type="entry name" value="MurCD N-terminal domain"/>
    <property type="match status" value="1"/>
</dbReference>
<evidence type="ECO:0000313" key="18">
    <source>
        <dbReference type="EMBL" id="MCZ9290020.1"/>
    </source>
</evidence>
<evidence type="ECO:0000256" key="14">
    <source>
        <dbReference type="HAMAP-Rule" id="MF_00046"/>
    </source>
</evidence>
<evidence type="ECO:0000256" key="11">
    <source>
        <dbReference type="ARBA" id="ARBA00023306"/>
    </source>
</evidence>
<organism evidence="18 19">
    <name type="scientific">Corynebacterium evansiae</name>
    <dbReference type="NCBI Taxonomy" id="2913499"/>
    <lineage>
        <taxon>Bacteria</taxon>
        <taxon>Bacillati</taxon>
        <taxon>Actinomycetota</taxon>
        <taxon>Actinomycetes</taxon>
        <taxon>Mycobacteriales</taxon>
        <taxon>Corynebacteriaceae</taxon>
        <taxon>Corynebacterium</taxon>
    </lineage>
</organism>
<evidence type="ECO:0000256" key="3">
    <source>
        <dbReference type="ARBA" id="ARBA00012211"/>
    </source>
</evidence>
<dbReference type="GO" id="GO:0008763">
    <property type="term" value="F:UDP-N-acetylmuramate-L-alanine ligase activity"/>
    <property type="evidence" value="ECO:0007669"/>
    <property type="project" value="UniProtKB-UniRule"/>
</dbReference>
<dbReference type="GO" id="GO:0005524">
    <property type="term" value="F:ATP binding"/>
    <property type="evidence" value="ECO:0007669"/>
    <property type="project" value="UniProtKB-UniRule"/>
</dbReference>
<dbReference type="NCBIfam" id="TIGR01082">
    <property type="entry name" value="murC"/>
    <property type="match status" value="1"/>
</dbReference>
<name>A0A9X3LMW5_9CORY</name>
<keyword evidence="5 14" id="KW-0436">Ligase</keyword>
<dbReference type="SUPFAM" id="SSF53623">
    <property type="entry name" value="MurD-like peptide ligases, catalytic domain"/>
    <property type="match status" value="1"/>
</dbReference>
<dbReference type="InterPro" id="IPR050061">
    <property type="entry name" value="MurCDEF_pg_biosynth"/>
</dbReference>
<evidence type="ECO:0000256" key="5">
    <source>
        <dbReference type="ARBA" id="ARBA00022598"/>
    </source>
</evidence>
<evidence type="ECO:0000256" key="9">
    <source>
        <dbReference type="ARBA" id="ARBA00022960"/>
    </source>
</evidence>
<protein>
    <recommendedName>
        <fullName evidence="3 14">UDP-N-acetylmuramate--L-alanine ligase</fullName>
        <ecNumber evidence="3 14">6.3.2.8</ecNumber>
    </recommendedName>
    <alternativeName>
        <fullName evidence="14">UDP-N-acetylmuramoyl-L-alanine synthetase</fullName>
    </alternativeName>
</protein>
<keyword evidence="19" id="KW-1185">Reference proteome</keyword>
<proteinExistence type="inferred from homology"/>
<evidence type="ECO:0000313" key="19">
    <source>
        <dbReference type="Proteomes" id="UP001146469"/>
    </source>
</evidence>
<comment type="catalytic activity">
    <reaction evidence="13 14">
        <text>UDP-N-acetyl-alpha-D-muramate + L-alanine + ATP = UDP-N-acetyl-alpha-D-muramoyl-L-alanine + ADP + phosphate + H(+)</text>
        <dbReference type="Rhea" id="RHEA:23372"/>
        <dbReference type="ChEBI" id="CHEBI:15378"/>
        <dbReference type="ChEBI" id="CHEBI:30616"/>
        <dbReference type="ChEBI" id="CHEBI:43474"/>
        <dbReference type="ChEBI" id="CHEBI:57972"/>
        <dbReference type="ChEBI" id="CHEBI:70757"/>
        <dbReference type="ChEBI" id="CHEBI:83898"/>
        <dbReference type="ChEBI" id="CHEBI:456216"/>
        <dbReference type="EC" id="6.3.2.8"/>
    </reaction>
</comment>
<dbReference type="GO" id="GO:0009252">
    <property type="term" value="P:peptidoglycan biosynthetic process"/>
    <property type="evidence" value="ECO:0007669"/>
    <property type="project" value="UniProtKB-UniRule"/>
</dbReference>
<feature type="domain" description="Mur ligase central" evidence="17">
    <location>
        <begin position="121"/>
        <end position="327"/>
    </location>
</feature>
<reference evidence="18" key="1">
    <citation type="submission" date="2022-02" db="EMBL/GenBank/DDBJ databases">
        <title>Corynebacterium sp. from urogenital microbiome.</title>
        <authorList>
            <person name="Cappelli E.A."/>
            <person name="Ribeiro T.G."/>
            <person name="Peixe L."/>
        </authorList>
    </citation>
    <scope>NUCLEOTIDE SEQUENCE</scope>
    <source>
        <strain evidence="18">C8Ua_174</strain>
    </source>
</reference>
<dbReference type="RefSeq" id="WP_035005457.1">
    <property type="nucleotide sequence ID" value="NZ_JAKMUT010000006.1"/>
</dbReference>
<dbReference type="PANTHER" id="PTHR43445:SF3">
    <property type="entry name" value="UDP-N-ACETYLMURAMATE--L-ALANINE LIGASE"/>
    <property type="match status" value="1"/>
</dbReference>
<evidence type="ECO:0000256" key="6">
    <source>
        <dbReference type="ARBA" id="ARBA00022618"/>
    </source>
</evidence>
<dbReference type="InterPro" id="IPR036615">
    <property type="entry name" value="Mur_ligase_C_dom_sf"/>
</dbReference>
<dbReference type="GO" id="GO:0051301">
    <property type="term" value="P:cell division"/>
    <property type="evidence" value="ECO:0007669"/>
    <property type="project" value="UniProtKB-KW"/>
</dbReference>
<comment type="pathway">
    <text evidence="2 14">Cell wall biogenesis; peptidoglycan biosynthesis.</text>
</comment>
<evidence type="ECO:0000259" key="16">
    <source>
        <dbReference type="Pfam" id="PF02875"/>
    </source>
</evidence>
<evidence type="ECO:0000256" key="1">
    <source>
        <dbReference type="ARBA" id="ARBA00004496"/>
    </source>
</evidence>
<dbReference type="Gene3D" id="3.40.1190.10">
    <property type="entry name" value="Mur-like, catalytic domain"/>
    <property type="match status" value="1"/>
</dbReference>
<evidence type="ECO:0000256" key="2">
    <source>
        <dbReference type="ARBA" id="ARBA00004752"/>
    </source>
</evidence>
<dbReference type="Gene3D" id="3.90.190.20">
    <property type="entry name" value="Mur ligase, C-terminal domain"/>
    <property type="match status" value="1"/>
</dbReference>
<dbReference type="FunFam" id="3.40.50.720:FF:000046">
    <property type="entry name" value="UDP-N-acetylmuramate--L-alanine ligase"/>
    <property type="match status" value="1"/>
</dbReference>